<evidence type="ECO:0000313" key="4">
    <source>
        <dbReference type="EMBL" id="SFS48696.1"/>
    </source>
</evidence>
<dbReference type="PANTHER" id="PTHR36566:SF1">
    <property type="entry name" value="PYRIDINIUM-3,5-BISTHIOCARBOXYLIC ACID MONONUCLEOTIDE NICKEL INSERTION PROTEIN"/>
    <property type="match status" value="1"/>
</dbReference>
<name>A0A1I6Q899_9EURY</name>
<dbReference type="OrthoDB" id="10691at2157"/>
<evidence type="ECO:0000256" key="3">
    <source>
        <dbReference type="SAM" id="MobiDB-lite"/>
    </source>
</evidence>
<evidence type="ECO:0000313" key="5">
    <source>
        <dbReference type="Proteomes" id="UP000199199"/>
    </source>
</evidence>
<feature type="region of interest" description="Disordered" evidence="3">
    <location>
        <begin position="68"/>
        <end position="161"/>
    </location>
</feature>
<dbReference type="AlphaFoldDB" id="A0A1I6Q899"/>
<evidence type="ECO:0000256" key="2">
    <source>
        <dbReference type="HAMAP-Rule" id="MF_01074"/>
    </source>
</evidence>
<dbReference type="Gene3D" id="3.10.20.300">
    <property type="entry name" value="mk0293 like domain"/>
    <property type="match status" value="1"/>
</dbReference>
<protein>
    <recommendedName>
        <fullName evidence="2">Putative nickel insertion protein</fullName>
    </recommendedName>
</protein>
<evidence type="ECO:0000256" key="1">
    <source>
        <dbReference type="ARBA" id="ARBA00022596"/>
    </source>
</evidence>
<dbReference type="Pfam" id="PF01969">
    <property type="entry name" value="Ni_insertion"/>
    <property type="match status" value="1"/>
</dbReference>
<dbReference type="Gene3D" id="3.30.70.1380">
    <property type="entry name" value="Transcriptional regulatory protein pf0864 domain like"/>
    <property type="match status" value="1"/>
</dbReference>
<dbReference type="GO" id="GO:0016829">
    <property type="term" value="F:lyase activity"/>
    <property type="evidence" value="ECO:0007669"/>
    <property type="project" value="UniProtKB-UniRule"/>
</dbReference>
<feature type="compositionally biased region" description="Basic and acidic residues" evidence="3">
    <location>
        <begin position="83"/>
        <end position="161"/>
    </location>
</feature>
<dbReference type="HAMAP" id="MF_01074">
    <property type="entry name" value="LarC"/>
    <property type="match status" value="1"/>
</dbReference>
<dbReference type="InterPro" id="IPR002822">
    <property type="entry name" value="Ni_insertion"/>
</dbReference>
<reference evidence="5" key="1">
    <citation type="submission" date="2016-10" db="EMBL/GenBank/DDBJ databases">
        <authorList>
            <person name="Varghese N."/>
            <person name="Submissions S."/>
        </authorList>
    </citation>
    <scope>NUCLEOTIDE SEQUENCE [LARGE SCALE GENOMIC DNA]</scope>
    <source>
        <strain evidence="5">DSM 22427</strain>
    </source>
</reference>
<keyword evidence="2" id="KW-0456">Lyase</keyword>
<gene>
    <name evidence="4" type="ORF">SAMN04488556_1064</name>
</gene>
<dbReference type="Proteomes" id="UP000199199">
    <property type="component" value="Unassembled WGS sequence"/>
</dbReference>
<organism evidence="4 5">
    <name type="scientific">Halostagnicola kamekurae</name>
    <dbReference type="NCBI Taxonomy" id="619731"/>
    <lineage>
        <taxon>Archaea</taxon>
        <taxon>Methanobacteriati</taxon>
        <taxon>Methanobacteriota</taxon>
        <taxon>Stenosarchaea group</taxon>
        <taxon>Halobacteria</taxon>
        <taxon>Halobacteriales</taxon>
        <taxon>Natrialbaceae</taxon>
        <taxon>Halostagnicola</taxon>
    </lineage>
</organism>
<feature type="compositionally biased region" description="Acidic residues" evidence="3">
    <location>
        <begin position="73"/>
        <end position="82"/>
    </location>
</feature>
<dbReference type="GO" id="GO:0016151">
    <property type="term" value="F:nickel cation binding"/>
    <property type="evidence" value="ECO:0007669"/>
    <property type="project" value="UniProtKB-UniRule"/>
</dbReference>
<sequence>MTLLTFDGRMGASGDMLLGALLDAGGDPAVLEPVEDALSLEYRIDETTKCGISATTVDVVLSGERAETGADGSLEEIGDDDHDGGGHDGSDGSRDHHAHGHDHGEDCSHGGHGHNHDEHDHGGHSHQSDGHTHHDGDHDHAHVSHDGDARDGDDAVHAEGHGPHRSYLEVCEIVEEMALEPAVERDALAIFELLGEAEASVHGEPLEEIHFHEVGADDAIADVVGATLLLDDTDVDRVVTTPLSTGGGAISMSHGQYPVPTPAVVEIAERADWSLRGGPVETELLTPTGAAILGHVADGVDSLPSLSLEESGYGAGGYDLDPHPNVLRALVGESDDAGPLVRDDITVLETNLDDATPEILGGLQETLAEAGARDVSIVPTTMKKSRPGHLVKVICKPENRERVARALAEETGTLGIRETGATHRWIANREFETVALEHDGDRYDVGVKIASDADGTVYDVSGEYDDAAAIALDTQWSIREVLRRAEAKGRELLED</sequence>
<proteinExistence type="inferred from homology"/>
<accession>A0A1I6Q899</accession>
<keyword evidence="5" id="KW-1185">Reference proteome</keyword>
<comment type="similarity">
    <text evidence="2">Belongs to the LarC family.</text>
</comment>
<dbReference type="EMBL" id="FOZS01000001">
    <property type="protein sequence ID" value="SFS48696.1"/>
    <property type="molecule type" value="Genomic_DNA"/>
</dbReference>
<keyword evidence="1 2" id="KW-0533">Nickel</keyword>
<dbReference type="RefSeq" id="WP_092902383.1">
    <property type="nucleotide sequence ID" value="NZ_FOZS01000001.1"/>
</dbReference>
<dbReference type="NCBIfam" id="TIGR00299">
    <property type="entry name" value="nickel pincer cofactor biosynthesis protein LarC"/>
    <property type="match status" value="1"/>
</dbReference>
<dbReference type="PANTHER" id="PTHR36566">
    <property type="entry name" value="NICKEL INSERTION PROTEIN-RELATED"/>
    <property type="match status" value="1"/>
</dbReference>